<keyword evidence="3" id="KW-0472">Membrane</keyword>
<dbReference type="GO" id="GO:0009003">
    <property type="term" value="F:signal peptidase activity"/>
    <property type="evidence" value="ECO:0007669"/>
    <property type="project" value="UniProtKB-EC"/>
</dbReference>
<evidence type="ECO:0000259" key="4">
    <source>
        <dbReference type="Pfam" id="PF10502"/>
    </source>
</evidence>
<dbReference type="GO" id="GO:0006465">
    <property type="term" value="P:signal peptide processing"/>
    <property type="evidence" value="ECO:0007669"/>
    <property type="project" value="InterPro"/>
</dbReference>
<dbReference type="EC" id="3.4.21.89" evidence="3"/>
<dbReference type="NCBIfam" id="TIGR02227">
    <property type="entry name" value="sigpep_I_bact"/>
    <property type="match status" value="1"/>
</dbReference>
<evidence type="ECO:0000313" key="8">
    <source>
        <dbReference type="Proteomes" id="UP001580391"/>
    </source>
</evidence>
<name>A0A2M9ZCX6_9LEPT</name>
<dbReference type="EMBL" id="JBHILJ010000002">
    <property type="protein sequence ID" value="MFB5736089.1"/>
    <property type="molecule type" value="Genomic_DNA"/>
</dbReference>
<keyword evidence="3" id="KW-0645">Protease</keyword>
<dbReference type="InterPro" id="IPR036286">
    <property type="entry name" value="LexA/Signal_pep-like_sf"/>
</dbReference>
<evidence type="ECO:0000313" key="6">
    <source>
        <dbReference type="EMBL" id="PJZ66275.1"/>
    </source>
</evidence>
<dbReference type="Gene3D" id="2.10.109.10">
    <property type="entry name" value="Umud Fragment, subunit A"/>
    <property type="match status" value="1"/>
</dbReference>
<keyword evidence="3" id="KW-0812">Transmembrane</keyword>
<evidence type="ECO:0000256" key="1">
    <source>
        <dbReference type="ARBA" id="ARBA00009370"/>
    </source>
</evidence>
<dbReference type="RefSeq" id="WP_100758506.1">
    <property type="nucleotide sequence ID" value="NZ_JBHILI010000002.1"/>
</dbReference>
<dbReference type="SUPFAM" id="SSF51306">
    <property type="entry name" value="LexA/Signal peptidase"/>
    <property type="match status" value="1"/>
</dbReference>
<sequence length="185" mass="20948">MLGSVKGFGEKEKKIDRKKLIRIFGIAALLGFLIAFSVRFWILFPFTISNSEMSPTYPSGKRVYIFRWIRPDSLFLGNVVLTEHPTQKNKVVLARIVGKPGDSISIQDKVVYRNGVSETEGSLPFSVQHSDNRPPFASGFSQRDNLSPVRIEDRNYFLLCDNRDDCTDSRDFGPIGFDKILGKLL</sequence>
<dbReference type="CDD" id="cd06530">
    <property type="entry name" value="S26_SPase_I"/>
    <property type="match status" value="1"/>
</dbReference>
<evidence type="ECO:0000313" key="7">
    <source>
        <dbReference type="Proteomes" id="UP000231912"/>
    </source>
</evidence>
<evidence type="ECO:0000313" key="5">
    <source>
        <dbReference type="EMBL" id="MFB5736089.1"/>
    </source>
</evidence>
<comment type="caution">
    <text evidence="6">The sequence shown here is derived from an EMBL/GenBank/DDBJ whole genome shotgun (WGS) entry which is preliminary data.</text>
</comment>
<comment type="catalytic activity">
    <reaction evidence="3">
        <text>Cleavage of hydrophobic, N-terminal signal or leader sequences from secreted and periplasmic proteins.</text>
        <dbReference type="EC" id="3.4.21.89"/>
    </reaction>
</comment>
<comment type="subcellular location">
    <subcellularLocation>
        <location evidence="3">Membrane</location>
        <topology evidence="3">Single-pass type II membrane protein</topology>
    </subcellularLocation>
</comment>
<dbReference type="PANTHER" id="PTHR43390:SF1">
    <property type="entry name" value="CHLOROPLAST PROCESSING PEPTIDASE"/>
    <property type="match status" value="1"/>
</dbReference>
<organism evidence="6 7">
    <name type="scientific">Leptospira wolffii</name>
    <dbReference type="NCBI Taxonomy" id="409998"/>
    <lineage>
        <taxon>Bacteria</taxon>
        <taxon>Pseudomonadati</taxon>
        <taxon>Spirochaetota</taxon>
        <taxon>Spirochaetia</taxon>
        <taxon>Leptospirales</taxon>
        <taxon>Leptospiraceae</taxon>
        <taxon>Leptospira</taxon>
    </lineage>
</organism>
<dbReference type="Proteomes" id="UP000231912">
    <property type="component" value="Unassembled WGS sequence"/>
</dbReference>
<dbReference type="InterPro" id="IPR000223">
    <property type="entry name" value="Pept_S26A_signal_pept_1"/>
</dbReference>
<dbReference type="GO" id="GO:0016020">
    <property type="term" value="C:membrane"/>
    <property type="evidence" value="ECO:0007669"/>
    <property type="project" value="UniProtKB-SubCell"/>
</dbReference>
<dbReference type="Pfam" id="PF10502">
    <property type="entry name" value="Peptidase_S26"/>
    <property type="match status" value="1"/>
</dbReference>
<feature type="domain" description="Peptidase S26" evidence="4">
    <location>
        <begin position="26"/>
        <end position="183"/>
    </location>
</feature>
<feature type="transmembrane region" description="Helical" evidence="3">
    <location>
        <begin position="20"/>
        <end position="44"/>
    </location>
</feature>
<dbReference type="AlphaFoldDB" id="A0A2M9ZCX6"/>
<evidence type="ECO:0000256" key="2">
    <source>
        <dbReference type="ARBA" id="ARBA00019232"/>
    </source>
</evidence>
<dbReference type="PANTHER" id="PTHR43390">
    <property type="entry name" value="SIGNAL PEPTIDASE I"/>
    <property type="match status" value="1"/>
</dbReference>
<dbReference type="Proteomes" id="UP001580391">
    <property type="component" value="Unassembled WGS sequence"/>
</dbReference>
<dbReference type="InterPro" id="IPR019533">
    <property type="entry name" value="Peptidase_S26"/>
</dbReference>
<keyword evidence="3 5" id="KW-0378">Hydrolase</keyword>
<dbReference type="GO" id="GO:0004252">
    <property type="term" value="F:serine-type endopeptidase activity"/>
    <property type="evidence" value="ECO:0007669"/>
    <property type="project" value="InterPro"/>
</dbReference>
<comment type="similarity">
    <text evidence="1 3">Belongs to the peptidase S26 family.</text>
</comment>
<reference evidence="6 7" key="1">
    <citation type="submission" date="2017-07" db="EMBL/GenBank/DDBJ databases">
        <title>Leptospira spp. isolated from tropical soils.</title>
        <authorList>
            <person name="Thibeaux R."/>
            <person name="Iraola G."/>
            <person name="Ferres I."/>
            <person name="Bierque E."/>
            <person name="Girault D."/>
            <person name="Soupe-Gilbert M.-E."/>
            <person name="Picardeau M."/>
            <person name="Goarant C."/>
        </authorList>
    </citation>
    <scope>NUCLEOTIDE SEQUENCE [LARGE SCALE GENOMIC DNA]</scope>
    <source>
        <strain evidence="6 7">FH2-C-A2</strain>
    </source>
</reference>
<dbReference type="PRINTS" id="PR00727">
    <property type="entry name" value="LEADERPTASE"/>
</dbReference>
<dbReference type="EMBL" id="NPDT01000002">
    <property type="protein sequence ID" value="PJZ66275.1"/>
    <property type="molecule type" value="Genomic_DNA"/>
</dbReference>
<proteinExistence type="inferred from homology"/>
<protein>
    <recommendedName>
        <fullName evidence="2 3">Signal peptidase I</fullName>
        <ecNumber evidence="3">3.4.21.89</ecNumber>
    </recommendedName>
</protein>
<keyword evidence="3" id="KW-1133">Transmembrane helix</keyword>
<reference evidence="5 8" key="2">
    <citation type="submission" date="2024-09" db="EMBL/GenBank/DDBJ databases">
        <title>Taxonomic and Genotyping Characterization of Leptospira Strains isolated from Multiple Sources in Colombia highlights the importance of intermediate species.</title>
        <authorList>
            <person name="Torres Higuera L."/>
            <person name="Rojas Tapias D."/>
            <person name="Jimenez Velasquez S."/>
            <person name="Renjifo Ibanez C."/>
        </authorList>
    </citation>
    <scope>NUCLEOTIDE SEQUENCE [LARGE SCALE GENOMIC DNA]</scope>
    <source>
        <strain evidence="5 8">Lep080</strain>
    </source>
</reference>
<accession>A0A2M9ZCX6</accession>
<keyword evidence="8" id="KW-1185">Reference proteome</keyword>
<evidence type="ECO:0000256" key="3">
    <source>
        <dbReference type="RuleBase" id="RU362042"/>
    </source>
</evidence>
<gene>
    <name evidence="6" type="primary">lepB</name>
    <name evidence="5" type="ORF">ACE5IX_06195</name>
    <name evidence="6" type="ORF">CH371_08315</name>
</gene>